<dbReference type="Gene3D" id="3.30.160.100">
    <property type="entry name" value="Ribosome hibernation promotion factor-like"/>
    <property type="match status" value="1"/>
</dbReference>
<evidence type="ECO:0000313" key="2">
    <source>
        <dbReference type="EMBL" id="GAA2245998.1"/>
    </source>
</evidence>
<protein>
    <recommendedName>
        <fullName evidence="4">Sigma 54 modulation/S30EA-like ribosomal protein</fullName>
    </recommendedName>
</protein>
<dbReference type="Proteomes" id="UP001501474">
    <property type="component" value="Unassembled WGS sequence"/>
</dbReference>
<feature type="region of interest" description="Disordered" evidence="1">
    <location>
        <begin position="99"/>
        <end position="140"/>
    </location>
</feature>
<dbReference type="InterPro" id="IPR036567">
    <property type="entry name" value="RHF-like"/>
</dbReference>
<dbReference type="EMBL" id="BAAART010000105">
    <property type="protein sequence ID" value="GAA2245998.1"/>
    <property type="molecule type" value="Genomic_DNA"/>
</dbReference>
<sequence length="140" mass="14891">MTGNDFQTTAPGVLVRSDGEVDEDTLAYAREKIDAVIGRPGVPALSGEVRLAKAAAHHVDRPWSATASLHIGRREVVVLAEESTGREVVDRLQDRLRRQIDKAAHTGHSGHRTSAPPWRGGPGTPPHAEGSGTTTDSHPA</sequence>
<keyword evidence="3" id="KW-1185">Reference proteome</keyword>
<accession>A0ABP5R039</accession>
<evidence type="ECO:0000256" key="1">
    <source>
        <dbReference type="SAM" id="MobiDB-lite"/>
    </source>
</evidence>
<organism evidence="2 3">
    <name type="scientific">Streptomyces indiaensis</name>
    <dbReference type="NCBI Taxonomy" id="284033"/>
    <lineage>
        <taxon>Bacteria</taxon>
        <taxon>Bacillati</taxon>
        <taxon>Actinomycetota</taxon>
        <taxon>Actinomycetes</taxon>
        <taxon>Kitasatosporales</taxon>
        <taxon>Streptomycetaceae</taxon>
        <taxon>Streptomyces</taxon>
    </lineage>
</organism>
<dbReference type="SUPFAM" id="SSF69754">
    <property type="entry name" value="Ribosome binding protein Y (YfiA homologue)"/>
    <property type="match status" value="1"/>
</dbReference>
<gene>
    <name evidence="2" type="ORF">GCM10010104_47990</name>
</gene>
<evidence type="ECO:0008006" key="4">
    <source>
        <dbReference type="Google" id="ProtNLM"/>
    </source>
</evidence>
<reference evidence="3" key="1">
    <citation type="journal article" date="2019" name="Int. J. Syst. Evol. Microbiol.">
        <title>The Global Catalogue of Microorganisms (GCM) 10K type strain sequencing project: providing services to taxonomists for standard genome sequencing and annotation.</title>
        <authorList>
            <consortium name="The Broad Institute Genomics Platform"/>
            <consortium name="The Broad Institute Genome Sequencing Center for Infectious Disease"/>
            <person name="Wu L."/>
            <person name="Ma J."/>
        </authorList>
    </citation>
    <scope>NUCLEOTIDE SEQUENCE [LARGE SCALE GENOMIC DNA]</scope>
    <source>
        <strain evidence="3">JCM 3053</strain>
    </source>
</reference>
<dbReference type="RefSeq" id="WP_234847456.1">
    <property type="nucleotide sequence ID" value="NZ_BAAART010000105.1"/>
</dbReference>
<evidence type="ECO:0000313" key="3">
    <source>
        <dbReference type="Proteomes" id="UP001501474"/>
    </source>
</evidence>
<comment type="caution">
    <text evidence="2">The sequence shown here is derived from an EMBL/GenBank/DDBJ whole genome shotgun (WGS) entry which is preliminary data.</text>
</comment>
<feature type="compositionally biased region" description="Polar residues" evidence="1">
    <location>
        <begin position="131"/>
        <end position="140"/>
    </location>
</feature>
<proteinExistence type="predicted"/>
<name>A0ABP5R039_9ACTN</name>